<organism evidence="2 3">
    <name type="scientific">Carex littledalei</name>
    <dbReference type="NCBI Taxonomy" id="544730"/>
    <lineage>
        <taxon>Eukaryota</taxon>
        <taxon>Viridiplantae</taxon>
        <taxon>Streptophyta</taxon>
        <taxon>Embryophyta</taxon>
        <taxon>Tracheophyta</taxon>
        <taxon>Spermatophyta</taxon>
        <taxon>Magnoliopsida</taxon>
        <taxon>Liliopsida</taxon>
        <taxon>Poales</taxon>
        <taxon>Cyperaceae</taxon>
        <taxon>Cyperoideae</taxon>
        <taxon>Cariceae</taxon>
        <taxon>Carex</taxon>
        <taxon>Carex subgen. Euthyceras</taxon>
    </lineage>
</organism>
<evidence type="ECO:0000313" key="2">
    <source>
        <dbReference type="EMBL" id="KAF3340708.1"/>
    </source>
</evidence>
<sequence length="97" mass="11027">MESSIGEGEAEGKGNKQGWVPVDVGLLGAVERRHFIDSLINHIEEDNLRLLQKQRSRIDRYALCFFEASISWITVGFQVLFFSAKLVSVHVHKRESV</sequence>
<evidence type="ECO:0000256" key="1">
    <source>
        <dbReference type="SAM" id="Phobius"/>
    </source>
</evidence>
<dbReference type="AlphaFoldDB" id="A0A833VY79"/>
<name>A0A833VY79_9POAL</name>
<dbReference type="OrthoDB" id="783217at2759"/>
<protein>
    <submittedName>
        <fullName evidence="2">ABC transporter G family member 33</fullName>
    </submittedName>
</protein>
<dbReference type="EMBL" id="SWLB01000002">
    <property type="protein sequence ID" value="KAF3340708.1"/>
    <property type="molecule type" value="Genomic_DNA"/>
</dbReference>
<evidence type="ECO:0000313" key="3">
    <source>
        <dbReference type="Proteomes" id="UP000623129"/>
    </source>
</evidence>
<keyword evidence="1" id="KW-0812">Transmembrane</keyword>
<gene>
    <name evidence="2" type="ORF">FCM35_KLT09552</name>
</gene>
<keyword evidence="3" id="KW-1185">Reference proteome</keyword>
<accession>A0A833VY79</accession>
<reference evidence="2" key="1">
    <citation type="submission" date="2020-01" db="EMBL/GenBank/DDBJ databases">
        <title>Genome sequence of Kobresia littledalei, the first chromosome-level genome in the family Cyperaceae.</title>
        <authorList>
            <person name="Qu G."/>
        </authorList>
    </citation>
    <scope>NUCLEOTIDE SEQUENCE</scope>
    <source>
        <strain evidence="2">C.B.Clarke</strain>
        <tissue evidence="2">Leaf</tissue>
    </source>
</reference>
<dbReference type="Proteomes" id="UP000623129">
    <property type="component" value="Unassembled WGS sequence"/>
</dbReference>
<comment type="caution">
    <text evidence="2">The sequence shown here is derived from an EMBL/GenBank/DDBJ whole genome shotgun (WGS) entry which is preliminary data.</text>
</comment>
<proteinExistence type="predicted"/>
<feature type="transmembrane region" description="Helical" evidence="1">
    <location>
        <begin position="61"/>
        <end position="84"/>
    </location>
</feature>
<keyword evidence="1" id="KW-0472">Membrane</keyword>
<keyword evidence="1" id="KW-1133">Transmembrane helix</keyword>